<evidence type="ECO:0000313" key="16">
    <source>
        <dbReference type="EMBL" id="KOO47352.1"/>
    </source>
</evidence>
<evidence type="ECO:0000256" key="13">
    <source>
        <dbReference type="HAMAP-Rule" id="MF_00384"/>
    </source>
</evidence>
<comment type="similarity">
    <text evidence="2 13">Belongs to the GHMP kinase family. Homoserine kinase subfamily.</text>
</comment>
<dbReference type="Gene3D" id="3.30.70.890">
    <property type="entry name" value="GHMP kinase, C-terminal domain"/>
    <property type="match status" value="1"/>
</dbReference>
<dbReference type="PRINTS" id="PR00958">
    <property type="entry name" value="HOMSERKINASE"/>
</dbReference>
<dbReference type="GO" id="GO:0005737">
    <property type="term" value="C:cytoplasm"/>
    <property type="evidence" value="ECO:0007669"/>
    <property type="project" value="UniProtKB-SubCell"/>
</dbReference>
<evidence type="ECO:0000256" key="8">
    <source>
        <dbReference type="ARBA" id="ARBA00022741"/>
    </source>
</evidence>
<name>A0A0M0L908_9BACL</name>
<keyword evidence="13" id="KW-0963">Cytoplasm</keyword>
<dbReference type="Pfam" id="PF08544">
    <property type="entry name" value="GHMP_kinases_C"/>
    <property type="match status" value="1"/>
</dbReference>
<dbReference type="GO" id="GO:0004413">
    <property type="term" value="F:homoserine kinase activity"/>
    <property type="evidence" value="ECO:0007669"/>
    <property type="project" value="UniProtKB-UniRule"/>
</dbReference>
<dbReference type="EMBL" id="LILB01000009">
    <property type="protein sequence ID" value="KOO47352.1"/>
    <property type="molecule type" value="Genomic_DNA"/>
</dbReference>
<dbReference type="UniPathway" id="UPA00050">
    <property type="reaction ID" value="UER00064"/>
</dbReference>
<dbReference type="SUPFAM" id="SSF54211">
    <property type="entry name" value="Ribosomal protein S5 domain 2-like"/>
    <property type="match status" value="1"/>
</dbReference>
<evidence type="ECO:0000256" key="4">
    <source>
        <dbReference type="ARBA" id="ARBA00017858"/>
    </source>
</evidence>
<evidence type="ECO:0000256" key="6">
    <source>
        <dbReference type="ARBA" id="ARBA00022679"/>
    </source>
</evidence>
<evidence type="ECO:0000256" key="1">
    <source>
        <dbReference type="ARBA" id="ARBA00005015"/>
    </source>
</evidence>
<feature type="domain" description="GHMP kinase N-terminal" evidence="14">
    <location>
        <begin position="60"/>
        <end position="141"/>
    </location>
</feature>
<dbReference type="InterPro" id="IPR014721">
    <property type="entry name" value="Ribsml_uS5_D2-typ_fold_subgr"/>
</dbReference>
<feature type="binding site" evidence="13">
    <location>
        <begin position="88"/>
        <end position="98"/>
    </location>
    <ligand>
        <name>ATP</name>
        <dbReference type="ChEBI" id="CHEBI:30616"/>
    </ligand>
</feature>
<dbReference type="AlphaFoldDB" id="A0A0M0L908"/>
<dbReference type="PANTHER" id="PTHR20861:SF1">
    <property type="entry name" value="HOMOSERINE KINASE"/>
    <property type="match status" value="1"/>
</dbReference>
<dbReference type="HAMAP" id="MF_00384">
    <property type="entry name" value="Homoser_kinase"/>
    <property type="match status" value="1"/>
</dbReference>
<comment type="subcellular location">
    <subcellularLocation>
        <location evidence="13">Cytoplasm</location>
    </subcellularLocation>
</comment>
<keyword evidence="9 13" id="KW-0418">Kinase</keyword>
<comment type="pathway">
    <text evidence="1 13">Amino-acid biosynthesis; L-threonine biosynthesis; L-threonine from L-aspartate: step 4/5.</text>
</comment>
<dbReference type="SUPFAM" id="SSF55060">
    <property type="entry name" value="GHMP Kinase, C-terminal domain"/>
    <property type="match status" value="1"/>
</dbReference>
<keyword evidence="7 13" id="KW-0791">Threonine biosynthesis</keyword>
<evidence type="ECO:0000259" key="15">
    <source>
        <dbReference type="Pfam" id="PF08544"/>
    </source>
</evidence>
<dbReference type="InterPro" id="IPR006203">
    <property type="entry name" value="GHMP_knse_ATP-bd_CS"/>
</dbReference>
<evidence type="ECO:0000256" key="2">
    <source>
        <dbReference type="ARBA" id="ARBA00007370"/>
    </source>
</evidence>
<proteinExistence type="inferred from homology"/>
<accession>A0A0M0L908</accession>
<dbReference type="STRING" id="263475.AMD00_22075"/>
<dbReference type="NCBIfam" id="TIGR00191">
    <property type="entry name" value="thrB"/>
    <property type="match status" value="1"/>
</dbReference>
<dbReference type="OrthoDB" id="9769912at2"/>
<dbReference type="GeneID" id="301138792"/>
<dbReference type="InterPro" id="IPR013750">
    <property type="entry name" value="GHMP_kinase_C_dom"/>
</dbReference>
<dbReference type="EC" id="2.7.1.39" evidence="3 13"/>
<evidence type="ECO:0000256" key="12">
    <source>
        <dbReference type="ARBA" id="ARBA00049954"/>
    </source>
</evidence>
<dbReference type="PATRIC" id="fig|263475.3.peg.214"/>
<comment type="function">
    <text evidence="12 13">Catalyzes the ATP-dependent phosphorylation of L-homoserine to L-homoserine phosphate.</text>
</comment>
<dbReference type="RefSeq" id="WP_053419155.1">
    <property type="nucleotide sequence ID" value="NZ_LILB01000009.1"/>
</dbReference>
<dbReference type="InterPro" id="IPR000870">
    <property type="entry name" value="Homoserine_kinase"/>
</dbReference>
<dbReference type="GO" id="GO:0009088">
    <property type="term" value="P:threonine biosynthetic process"/>
    <property type="evidence" value="ECO:0007669"/>
    <property type="project" value="UniProtKB-UniRule"/>
</dbReference>
<organism evidence="16 17">
    <name type="scientific">Viridibacillus arvi</name>
    <dbReference type="NCBI Taxonomy" id="263475"/>
    <lineage>
        <taxon>Bacteria</taxon>
        <taxon>Bacillati</taxon>
        <taxon>Bacillota</taxon>
        <taxon>Bacilli</taxon>
        <taxon>Bacillales</taxon>
        <taxon>Caryophanaceae</taxon>
        <taxon>Viridibacillus</taxon>
    </lineage>
</organism>
<sequence>MTTKWSISVPGSTANLGPGFDSIGLALGLYLTLDITLQDHWEFEHSSEHLPANVKVEDHLVYKVAKETAERYKATLPSCKVVMHSELPLARGLGSSASAIVAGIELTNQVCNLQLSIEERCKLASKIEGHPDNAAASVYGGLTIASTLPNGQLELINARDVDAAFAVFIPNVELKTEEARKALPSNYDKAYAVHASAHANMLTASLLIKDYERAGKFMEHDLFHEPFRANLIPNYHEIRQTAQDAGAFGTAISGAGPTVISLISKDRIDAFVAKMKPLFPSYDIKAVPVDTKGVQVTSE</sequence>
<keyword evidence="8 13" id="KW-0547">Nucleotide-binding</keyword>
<dbReference type="InterPro" id="IPR020568">
    <property type="entry name" value="Ribosomal_Su5_D2-typ_SF"/>
</dbReference>
<evidence type="ECO:0000256" key="11">
    <source>
        <dbReference type="ARBA" id="ARBA00049375"/>
    </source>
</evidence>
<dbReference type="PANTHER" id="PTHR20861">
    <property type="entry name" value="HOMOSERINE/4-DIPHOSPHOCYTIDYL-2-C-METHYL-D-ERYTHRITOL KINASE"/>
    <property type="match status" value="1"/>
</dbReference>
<evidence type="ECO:0000256" key="3">
    <source>
        <dbReference type="ARBA" id="ARBA00012078"/>
    </source>
</evidence>
<dbReference type="InterPro" id="IPR006204">
    <property type="entry name" value="GHMP_kinase_N_dom"/>
</dbReference>
<dbReference type="InterPro" id="IPR036554">
    <property type="entry name" value="GHMP_kinase_C_sf"/>
</dbReference>
<dbReference type="PIRSF" id="PIRSF000676">
    <property type="entry name" value="Homoser_kin"/>
    <property type="match status" value="1"/>
</dbReference>
<evidence type="ECO:0000256" key="5">
    <source>
        <dbReference type="ARBA" id="ARBA00022605"/>
    </source>
</evidence>
<dbReference type="Pfam" id="PF00288">
    <property type="entry name" value="GHMP_kinases_N"/>
    <property type="match status" value="1"/>
</dbReference>
<evidence type="ECO:0000256" key="10">
    <source>
        <dbReference type="ARBA" id="ARBA00022840"/>
    </source>
</evidence>
<dbReference type="PROSITE" id="PS00627">
    <property type="entry name" value="GHMP_KINASES_ATP"/>
    <property type="match status" value="1"/>
</dbReference>
<comment type="caution">
    <text evidence="16">The sequence shown here is derived from an EMBL/GenBank/DDBJ whole genome shotgun (WGS) entry which is preliminary data.</text>
</comment>
<reference evidence="17" key="1">
    <citation type="submission" date="2015-08" db="EMBL/GenBank/DDBJ databases">
        <title>Fjat-10028 dsm 16317.</title>
        <authorList>
            <person name="Liu B."/>
            <person name="Wang J."/>
            <person name="Zhu Y."/>
            <person name="Liu G."/>
            <person name="Chen Q."/>
            <person name="Chen Z."/>
            <person name="Lan J."/>
            <person name="Che J."/>
            <person name="Ge C."/>
            <person name="Shi H."/>
            <person name="Pan Z."/>
            <person name="Liu X."/>
        </authorList>
    </citation>
    <scope>NUCLEOTIDE SEQUENCE [LARGE SCALE GENOMIC DNA]</scope>
    <source>
        <strain evidence="17">DSM 16317</strain>
    </source>
</reference>
<dbReference type="Proteomes" id="UP000036867">
    <property type="component" value="Unassembled WGS sequence"/>
</dbReference>
<comment type="catalytic activity">
    <reaction evidence="11 13">
        <text>L-homoserine + ATP = O-phospho-L-homoserine + ADP + H(+)</text>
        <dbReference type="Rhea" id="RHEA:13985"/>
        <dbReference type="ChEBI" id="CHEBI:15378"/>
        <dbReference type="ChEBI" id="CHEBI:30616"/>
        <dbReference type="ChEBI" id="CHEBI:57476"/>
        <dbReference type="ChEBI" id="CHEBI:57590"/>
        <dbReference type="ChEBI" id="CHEBI:456216"/>
        <dbReference type="EC" id="2.7.1.39"/>
    </reaction>
</comment>
<evidence type="ECO:0000259" key="14">
    <source>
        <dbReference type="Pfam" id="PF00288"/>
    </source>
</evidence>
<keyword evidence="6 13" id="KW-0808">Transferase</keyword>
<keyword evidence="5 13" id="KW-0028">Amino-acid biosynthesis</keyword>
<keyword evidence="17" id="KW-1185">Reference proteome</keyword>
<protein>
    <recommendedName>
        <fullName evidence="4 13">Homoserine kinase</fullName>
        <shortName evidence="13">HK</shortName>
        <shortName evidence="13">HSK</shortName>
        <ecNumber evidence="3 13">2.7.1.39</ecNumber>
    </recommendedName>
</protein>
<evidence type="ECO:0000256" key="7">
    <source>
        <dbReference type="ARBA" id="ARBA00022697"/>
    </source>
</evidence>
<evidence type="ECO:0000313" key="17">
    <source>
        <dbReference type="Proteomes" id="UP000036867"/>
    </source>
</evidence>
<gene>
    <name evidence="13" type="primary">thrB</name>
    <name evidence="16" type="ORF">AMD00_22075</name>
</gene>
<feature type="domain" description="GHMP kinase C-terminal" evidence="15">
    <location>
        <begin position="206"/>
        <end position="275"/>
    </location>
</feature>
<keyword evidence="10 13" id="KW-0067">ATP-binding</keyword>
<dbReference type="Gene3D" id="3.30.230.10">
    <property type="match status" value="1"/>
</dbReference>
<dbReference type="GO" id="GO:0005524">
    <property type="term" value="F:ATP binding"/>
    <property type="evidence" value="ECO:0007669"/>
    <property type="project" value="UniProtKB-UniRule"/>
</dbReference>
<evidence type="ECO:0000256" key="9">
    <source>
        <dbReference type="ARBA" id="ARBA00022777"/>
    </source>
</evidence>